<dbReference type="RefSeq" id="XP_002668417.1">
    <property type="nucleotide sequence ID" value="XM_002668371.1"/>
</dbReference>
<dbReference type="VEuPathDB" id="AmoebaDB:NAEGRDRAFT_54801"/>
<name>D2W5H8_NAEGR</name>
<evidence type="ECO:0000313" key="1">
    <source>
        <dbReference type="EMBL" id="EFC35673.1"/>
    </source>
</evidence>
<protein>
    <submittedName>
        <fullName evidence="1">Predicted protein</fullName>
    </submittedName>
</protein>
<gene>
    <name evidence="1" type="ORF">NAEGRDRAFT_54801</name>
</gene>
<organism evidence="2">
    <name type="scientific">Naegleria gruberi</name>
    <name type="common">Amoeba</name>
    <dbReference type="NCBI Taxonomy" id="5762"/>
    <lineage>
        <taxon>Eukaryota</taxon>
        <taxon>Discoba</taxon>
        <taxon>Heterolobosea</taxon>
        <taxon>Tetramitia</taxon>
        <taxon>Eutetramitia</taxon>
        <taxon>Vahlkampfiidae</taxon>
        <taxon>Naegleria</taxon>
    </lineage>
</organism>
<reference evidence="1 2" key="1">
    <citation type="journal article" date="2010" name="Cell">
        <title>The genome of Naegleria gruberi illuminates early eukaryotic versatility.</title>
        <authorList>
            <person name="Fritz-Laylin L.K."/>
            <person name="Prochnik S.E."/>
            <person name="Ginger M.L."/>
            <person name="Dacks J.B."/>
            <person name="Carpenter M.L."/>
            <person name="Field M.C."/>
            <person name="Kuo A."/>
            <person name="Paredez A."/>
            <person name="Chapman J."/>
            <person name="Pham J."/>
            <person name="Shu S."/>
            <person name="Neupane R."/>
            <person name="Cipriano M."/>
            <person name="Mancuso J."/>
            <person name="Tu H."/>
            <person name="Salamov A."/>
            <person name="Lindquist E."/>
            <person name="Shapiro H."/>
            <person name="Lucas S."/>
            <person name="Grigoriev I.V."/>
            <person name="Cande W.Z."/>
            <person name="Fulton C."/>
            <person name="Rokhsar D.S."/>
            <person name="Dawson S.C."/>
        </authorList>
    </citation>
    <scope>NUCLEOTIDE SEQUENCE [LARGE SCALE GENOMIC DNA]</scope>
    <source>
        <strain evidence="1 2">NEG-M</strain>
    </source>
</reference>
<dbReference type="OrthoDB" id="272271at2759"/>
<keyword evidence="2" id="KW-1185">Reference proteome</keyword>
<dbReference type="AlphaFoldDB" id="D2W5H8"/>
<dbReference type="InterPro" id="IPR032466">
    <property type="entry name" value="Metal_Hydrolase"/>
</dbReference>
<dbReference type="InParanoid" id="D2W5H8"/>
<dbReference type="EMBL" id="GG739073">
    <property type="protein sequence ID" value="EFC35673.1"/>
    <property type="molecule type" value="Genomic_DNA"/>
</dbReference>
<accession>D2W5H8</accession>
<dbReference type="GeneID" id="8861797"/>
<sequence>SDQYVTRKDDKKRPRNEKTGSLETLEDLVEKSFVMKSKFDHKGKFTPNFYPNRFKLKDEIYFQYPEVLTLLLMHTLIEYANNNVEYVEYSISVKDLKNHYDCLQPGKVKELFKIFKDDYNLIFTKCDTIDFKDDKLIIDLNEIKYYFLGAFNRGKTSFYPNDVITGSQKFNYMISKSGEAWCRAFQPESYNDIRNQISAENFLSSLNMNCVRTIGSVVGFDWVGDELLYPFCAFVLNEFTILAKKYEENTQTKLGLRYHCGENIIVDHEQDAKYFLVHMEISYRTIRQLVASKTFNIRLGHGVGFLLKSTNYAFSSELTKKVLNKMEEHAGNLKEVTFEWCPTSNEYLLFDFHDIYLPNGFSNLVVATDNDGIMDVGGVAKETEKAANYLLSIGYDNDLNEIVEKLKQNAIGSRFIPVTDIAKHE</sequence>
<dbReference type="KEGG" id="ngr:NAEGRDRAFT_54801"/>
<evidence type="ECO:0000313" key="2">
    <source>
        <dbReference type="Proteomes" id="UP000006671"/>
    </source>
</evidence>
<feature type="non-terminal residue" evidence="1">
    <location>
        <position position="1"/>
    </location>
</feature>
<dbReference type="Proteomes" id="UP000006671">
    <property type="component" value="Unassembled WGS sequence"/>
</dbReference>
<dbReference type="Gene3D" id="3.20.20.140">
    <property type="entry name" value="Metal-dependent hydrolases"/>
    <property type="match status" value="1"/>
</dbReference>
<dbReference type="SUPFAM" id="SSF51556">
    <property type="entry name" value="Metallo-dependent hydrolases"/>
    <property type="match status" value="1"/>
</dbReference>
<proteinExistence type="predicted"/>